<comment type="caution">
    <text evidence="1">The sequence shown here is derived from an EMBL/GenBank/DDBJ whole genome shotgun (WGS) entry which is preliminary data.</text>
</comment>
<accession>A0ABX2FT88</accession>
<evidence type="ECO:0000313" key="1">
    <source>
        <dbReference type="EMBL" id="NRT19610.1"/>
    </source>
</evidence>
<dbReference type="EMBL" id="JABSNP010000010">
    <property type="protein sequence ID" value="NRT19610.1"/>
    <property type="molecule type" value="Genomic_DNA"/>
</dbReference>
<dbReference type="Proteomes" id="UP000779507">
    <property type="component" value="Unassembled WGS sequence"/>
</dbReference>
<proteinExistence type="predicted"/>
<gene>
    <name evidence="1" type="ORF">HNP98_002442</name>
</gene>
<organism evidence="1 2">
    <name type="scientific">Hymenobacter caeli</name>
    <dbReference type="NCBI Taxonomy" id="2735894"/>
    <lineage>
        <taxon>Bacteria</taxon>
        <taxon>Pseudomonadati</taxon>
        <taxon>Bacteroidota</taxon>
        <taxon>Cytophagia</taxon>
        <taxon>Cytophagales</taxon>
        <taxon>Hymenobacteraceae</taxon>
        <taxon>Hymenobacter</taxon>
    </lineage>
</organism>
<reference evidence="1 2" key="1">
    <citation type="submission" date="2020-05" db="EMBL/GenBank/DDBJ databases">
        <title>Genomic Encyclopedia of Type Strains, Phase IV (KMG-V): Genome sequencing to study the core and pangenomes of soil and plant-associated prokaryotes.</title>
        <authorList>
            <person name="Whitman W."/>
        </authorList>
    </citation>
    <scope>NUCLEOTIDE SEQUENCE [LARGE SCALE GENOMIC DNA]</scope>
    <source>
        <strain evidence="1 2">9A</strain>
    </source>
</reference>
<keyword evidence="2" id="KW-1185">Reference proteome</keyword>
<name>A0ABX2FT88_9BACT</name>
<dbReference type="RefSeq" id="WP_173810325.1">
    <property type="nucleotide sequence ID" value="NZ_JABSNP010000010.1"/>
</dbReference>
<evidence type="ECO:0000313" key="2">
    <source>
        <dbReference type="Proteomes" id="UP000779507"/>
    </source>
</evidence>
<protein>
    <submittedName>
        <fullName evidence="1">Uncharacterized protein</fullName>
    </submittedName>
</protein>
<sequence>MPFISFSNEPHSPRLNVAHLVSLELLTGAGPLPAVRIRASRPEADLTIEFATLAEAQALIAAIVAYSAQGAAAAPELLAPAGAKPRLLAFAHFEADEPYEPGEAS</sequence>